<feature type="region of interest" description="Disordered" evidence="1">
    <location>
        <begin position="71"/>
        <end position="176"/>
    </location>
</feature>
<evidence type="ECO:0000256" key="1">
    <source>
        <dbReference type="SAM" id="MobiDB-lite"/>
    </source>
</evidence>
<feature type="compositionally biased region" description="Polar residues" evidence="1">
    <location>
        <begin position="199"/>
        <end position="214"/>
    </location>
</feature>
<comment type="caution">
    <text evidence="2">The sequence shown here is derived from an EMBL/GenBank/DDBJ whole genome shotgun (WGS) entry which is preliminary data.</text>
</comment>
<feature type="region of interest" description="Disordered" evidence="1">
    <location>
        <begin position="192"/>
        <end position="214"/>
    </location>
</feature>
<accession>V8P346</accession>
<gene>
    <name evidence="2" type="primary">Srst</name>
    <name evidence="2" type="ORF">L345_05799</name>
</gene>
<dbReference type="AlphaFoldDB" id="V8P346"/>
<dbReference type="EMBL" id="AZIM01001026">
    <property type="protein sequence ID" value="ETE68413.1"/>
    <property type="molecule type" value="Genomic_DNA"/>
</dbReference>
<organism evidence="2 3">
    <name type="scientific">Ophiophagus hannah</name>
    <name type="common">King cobra</name>
    <name type="synonym">Naja hannah</name>
    <dbReference type="NCBI Taxonomy" id="8665"/>
    <lineage>
        <taxon>Eukaryota</taxon>
        <taxon>Metazoa</taxon>
        <taxon>Chordata</taxon>
        <taxon>Craniata</taxon>
        <taxon>Vertebrata</taxon>
        <taxon>Euteleostomi</taxon>
        <taxon>Lepidosauria</taxon>
        <taxon>Squamata</taxon>
        <taxon>Bifurcata</taxon>
        <taxon>Unidentata</taxon>
        <taxon>Episquamata</taxon>
        <taxon>Toxicofera</taxon>
        <taxon>Serpentes</taxon>
        <taxon>Colubroidea</taxon>
        <taxon>Elapidae</taxon>
        <taxon>Elapinae</taxon>
        <taxon>Ophiophagus</taxon>
    </lineage>
</organism>
<keyword evidence="3" id="KW-1185">Reference proteome</keyword>
<proteinExistence type="predicted"/>
<feature type="compositionally biased region" description="Basic and acidic residues" evidence="1">
    <location>
        <begin position="86"/>
        <end position="144"/>
    </location>
</feature>
<feature type="non-terminal residue" evidence="2">
    <location>
        <position position="1"/>
    </location>
</feature>
<protein>
    <submittedName>
        <fullName evidence="2">Octapeptide-repeat protein T2</fullName>
    </submittedName>
</protein>
<evidence type="ECO:0000313" key="3">
    <source>
        <dbReference type="Proteomes" id="UP000018936"/>
    </source>
</evidence>
<reference evidence="2 3" key="1">
    <citation type="journal article" date="2013" name="Proc. Natl. Acad. Sci. U.S.A.">
        <title>The king cobra genome reveals dynamic gene evolution and adaptation in the snake venom system.</title>
        <authorList>
            <person name="Vonk F.J."/>
            <person name="Casewell N.R."/>
            <person name="Henkel C.V."/>
            <person name="Heimberg A.M."/>
            <person name="Jansen H.J."/>
            <person name="McCleary R.J."/>
            <person name="Kerkkamp H.M."/>
            <person name="Vos R.A."/>
            <person name="Guerreiro I."/>
            <person name="Calvete J.J."/>
            <person name="Wuster W."/>
            <person name="Woods A.E."/>
            <person name="Logan J.M."/>
            <person name="Harrison R.A."/>
            <person name="Castoe T.A."/>
            <person name="de Koning A.P."/>
            <person name="Pollock D.D."/>
            <person name="Yandell M."/>
            <person name="Calderon D."/>
            <person name="Renjifo C."/>
            <person name="Currier R.B."/>
            <person name="Salgado D."/>
            <person name="Pla D."/>
            <person name="Sanz L."/>
            <person name="Hyder A.S."/>
            <person name="Ribeiro J.M."/>
            <person name="Arntzen J.W."/>
            <person name="van den Thillart G.E."/>
            <person name="Boetzer M."/>
            <person name="Pirovano W."/>
            <person name="Dirks R.P."/>
            <person name="Spaink H.P."/>
            <person name="Duboule D."/>
            <person name="McGlinn E."/>
            <person name="Kini R.M."/>
            <person name="Richardson M.K."/>
        </authorList>
    </citation>
    <scope>NUCLEOTIDE SEQUENCE</scope>
    <source>
        <tissue evidence="2">Blood</tissue>
    </source>
</reference>
<name>V8P346_OPHHA</name>
<feature type="compositionally biased region" description="Basic and acidic residues" evidence="1">
    <location>
        <begin position="158"/>
        <end position="167"/>
    </location>
</feature>
<feature type="compositionally biased region" description="Basic residues" evidence="1">
    <location>
        <begin position="145"/>
        <end position="157"/>
    </location>
</feature>
<evidence type="ECO:0000313" key="2">
    <source>
        <dbReference type="EMBL" id="ETE68413.1"/>
    </source>
</evidence>
<dbReference type="Proteomes" id="UP000018936">
    <property type="component" value="Unassembled WGS sequence"/>
</dbReference>
<sequence>CQSRTKLGTVRVAAHLRRVSPHVCILPAPPQPPVMRGGGGEELPEGTLPPRLAIIVQPVWIPKRRNERIGFERETHTHTHAHKHTQRDTERRGERGEDRERGRERGTHTQRYRGDGRESHRETQREREGGKERERERESQERKEREKRKKKEAKRRKGIDNGRDGRKGQRKRRREEKVNEIYEWIDTWREGEKGEEGRTQSLASEDSETAQQSTSNLLLHHRIAGLEGRERGRERECMAVKTPKTGQVAMGRTSCIWFASHMAMPSQSRDHQAMPMN</sequence>